<evidence type="ECO:0000259" key="1">
    <source>
        <dbReference type="SMART" id="SM00974"/>
    </source>
</evidence>
<sequence length="403" mass="45998">MDNQNLIRSLDDIFNDPDAASLLASKPKHSDVSYNPTVEGFKEITDWVIAHDGSEPQKLRDPSQMKQRKLASRLKGIRENPERRDMLLPYDTAGLLVVREESPALNEIVKKEKQNFSSLDDILSDDSILFKKSDQQAAGSKLFDTKKLNEIQREQENRPEVISHRKRMKNFSSYEVMFQKVQAEIASGQRELRPFKNYELLSKHFYVLKGQLLYIDEIGEEIKLDDKSNRKTDARMHVIYDNGTENNPTRNGLASSLYGRQGRIVTEVENGVELSSDDHVTGFIYVLKSLSDNPQIKKIQAKHTLYKVGFTTGFVQKRIANAENESTYLYAPVQVVAEIKVVNLKAETLETALHHALAQYQLNVDITVANGRIVRPREWFVVDLSVIQDIVQKIVTQLLAKEP</sequence>
<feature type="domain" description="Bacteriophage T5 Orf172 DNA-binding" evidence="1">
    <location>
        <begin position="300"/>
        <end position="394"/>
    </location>
</feature>
<dbReference type="Proteomes" id="UP000051160">
    <property type="component" value="Unassembled WGS sequence"/>
</dbReference>
<evidence type="ECO:0000313" key="3">
    <source>
        <dbReference type="Proteomes" id="UP000051160"/>
    </source>
</evidence>
<accession>A0A0R1LNF7</accession>
<proteinExistence type="predicted"/>
<reference evidence="2 3" key="1">
    <citation type="journal article" date="2015" name="Genome Announc.">
        <title>Expanding the biotechnology potential of lactobacilli through comparative genomics of 213 strains and associated genera.</title>
        <authorList>
            <person name="Sun Z."/>
            <person name="Harris H.M."/>
            <person name="McCann A."/>
            <person name="Guo C."/>
            <person name="Argimon S."/>
            <person name="Zhang W."/>
            <person name="Yang X."/>
            <person name="Jeffery I.B."/>
            <person name="Cooney J.C."/>
            <person name="Kagawa T.F."/>
            <person name="Liu W."/>
            <person name="Song Y."/>
            <person name="Salvetti E."/>
            <person name="Wrobel A."/>
            <person name="Rasinkangas P."/>
            <person name="Parkhill J."/>
            <person name="Rea M.C."/>
            <person name="O'Sullivan O."/>
            <person name="Ritari J."/>
            <person name="Douillard F.P."/>
            <person name="Paul Ross R."/>
            <person name="Yang R."/>
            <person name="Briner A.E."/>
            <person name="Felis G.E."/>
            <person name="de Vos W.M."/>
            <person name="Barrangou R."/>
            <person name="Klaenhammer T.R."/>
            <person name="Caufield P.W."/>
            <person name="Cui Y."/>
            <person name="Zhang H."/>
            <person name="O'Toole P.W."/>
        </authorList>
    </citation>
    <scope>NUCLEOTIDE SEQUENCE [LARGE SCALE GENOMIC DNA]</scope>
    <source>
        <strain evidence="2 3">DSM 19909</strain>
    </source>
</reference>
<dbReference type="AlphaFoldDB" id="A0A0R1LNF7"/>
<evidence type="ECO:0000313" key="2">
    <source>
        <dbReference type="EMBL" id="KRK97048.1"/>
    </source>
</evidence>
<organism evidence="2 3">
    <name type="scientific">Secundilactobacillus odoratitofui DSM 19909 = JCM 15043</name>
    <dbReference type="NCBI Taxonomy" id="1423776"/>
    <lineage>
        <taxon>Bacteria</taxon>
        <taxon>Bacillati</taxon>
        <taxon>Bacillota</taxon>
        <taxon>Bacilli</taxon>
        <taxon>Lactobacillales</taxon>
        <taxon>Lactobacillaceae</taxon>
        <taxon>Secundilactobacillus</taxon>
    </lineage>
</organism>
<protein>
    <submittedName>
        <fullName evidence="2">Yeec-like protein</fullName>
    </submittedName>
</protein>
<dbReference type="SMART" id="SM00974">
    <property type="entry name" value="T5orf172"/>
    <property type="match status" value="1"/>
</dbReference>
<dbReference type="RefSeq" id="WP_056948872.1">
    <property type="nucleotide sequence ID" value="NZ_AZEE01000030.1"/>
</dbReference>
<dbReference type="InterPro" id="IPR018306">
    <property type="entry name" value="Phage_T5_Orf172_DNA-bd"/>
</dbReference>
<gene>
    <name evidence="2" type="ORF">FD04_GL001908</name>
</gene>
<dbReference type="PATRIC" id="fig|1423776.4.peg.1933"/>
<comment type="caution">
    <text evidence="2">The sequence shown here is derived from an EMBL/GenBank/DDBJ whole genome shotgun (WGS) entry which is preliminary data.</text>
</comment>
<dbReference type="Pfam" id="PF13455">
    <property type="entry name" value="MUG113"/>
    <property type="match status" value="1"/>
</dbReference>
<dbReference type="EMBL" id="AZEE01000030">
    <property type="protein sequence ID" value="KRK97048.1"/>
    <property type="molecule type" value="Genomic_DNA"/>
</dbReference>
<name>A0A0R1LNF7_9LACO</name>
<keyword evidence="3" id="KW-1185">Reference proteome</keyword>
<dbReference type="STRING" id="1423776.FD04_GL001908"/>
<dbReference type="OrthoDB" id="9814995at2"/>